<reference evidence="3" key="1">
    <citation type="submission" date="2015-04" db="EMBL/GenBank/DDBJ databases">
        <title>Physiological reanalysis, assessment of diazotrophy, and genome sequences of multiple isolates of Streptomyces thermoautotrophicus.</title>
        <authorList>
            <person name="MacKellar D.C."/>
            <person name="Lieber L."/>
            <person name="Norman J."/>
            <person name="Bolger A."/>
            <person name="Tobin C."/>
            <person name="Murray J.W."/>
            <person name="Chang R."/>
            <person name="Ford T."/>
            <person name="Nguyen P.Q."/>
            <person name="Woodward J."/>
            <person name="Permingeat H."/>
            <person name="Joshi N.S."/>
            <person name="Silver P.A."/>
            <person name="Usadel B."/>
            <person name="Rutherford A.W."/>
            <person name="Friesen M."/>
            <person name="Prell J."/>
        </authorList>
    </citation>
    <scope>NUCLEOTIDE SEQUENCE [LARGE SCALE GENOMIC DNA]</scope>
    <source>
        <strain evidence="3">H1</strain>
    </source>
</reference>
<evidence type="ECO:0000313" key="2">
    <source>
        <dbReference type="EMBL" id="KWX02511.1"/>
    </source>
</evidence>
<accession>A0A132MXC3</accession>
<organism evidence="2 3">
    <name type="scientific">Carbonactinospora thermoautotrophica</name>
    <dbReference type="NCBI Taxonomy" id="1469144"/>
    <lineage>
        <taxon>Bacteria</taxon>
        <taxon>Bacillati</taxon>
        <taxon>Actinomycetota</taxon>
        <taxon>Actinomycetes</taxon>
        <taxon>Kitasatosporales</taxon>
        <taxon>Carbonactinosporaceae</taxon>
        <taxon>Carbonactinospora</taxon>
    </lineage>
</organism>
<dbReference type="Proteomes" id="UP000070188">
    <property type="component" value="Unassembled WGS sequence"/>
</dbReference>
<keyword evidence="3" id="KW-1185">Reference proteome</keyword>
<feature type="compositionally biased region" description="Polar residues" evidence="1">
    <location>
        <begin position="349"/>
        <end position="381"/>
    </location>
</feature>
<sequence>MVDISAEELKRVGRLIDSVLPSLTDLYGKVEWEGAGRETYDRRLRECGSLLEMLRTGLARAAPALDDYSQALVRAKKKIEEGDAAAEELKKLIAPIVETQSKWVREAEPLAQWEDLREITGFTDWINEQAEQDRINEIRGAAEHHYTTAAHCYSDAKKIEEEARTLCVSALREAFRLLPDFRANSQEAEQIIGGTPGLLAEMEQASHDPNARLPGQGLIPTLRTEHTELTDLHQDIVDRMGKLSLDGPTWGNTDTFNWYALGNREDEDKFKRKWIYAYRSVIETAAREYGIPASVLAGVAYKEVGGKPMWMDGAVDTLRQWHLYSGEPNQTSYGPMSIQGQPRRAWATTRRNSPTGNVSRSSNRWRTPSRASSSRRNTWPT</sequence>
<dbReference type="AlphaFoldDB" id="A0A132MXC3"/>
<proteinExistence type="predicted"/>
<protein>
    <submittedName>
        <fullName evidence="2">Uncharacterized protein</fullName>
    </submittedName>
</protein>
<feature type="region of interest" description="Disordered" evidence="1">
    <location>
        <begin position="330"/>
        <end position="381"/>
    </location>
</feature>
<name>A0A132MXC3_9ACTN</name>
<evidence type="ECO:0000256" key="1">
    <source>
        <dbReference type="SAM" id="MobiDB-lite"/>
    </source>
</evidence>
<gene>
    <name evidence="2" type="ORF">LI90_3554</name>
</gene>
<feature type="compositionally biased region" description="Polar residues" evidence="1">
    <location>
        <begin position="330"/>
        <end position="340"/>
    </location>
</feature>
<comment type="caution">
    <text evidence="2">The sequence shown here is derived from an EMBL/GenBank/DDBJ whole genome shotgun (WGS) entry which is preliminary data.</text>
</comment>
<dbReference type="PATRIC" id="fig|1469144.10.peg.3815"/>
<dbReference type="STRING" id="1469144.LI90_3554"/>
<dbReference type="EMBL" id="LAXD01000001">
    <property type="protein sequence ID" value="KWX02511.1"/>
    <property type="molecule type" value="Genomic_DNA"/>
</dbReference>
<evidence type="ECO:0000313" key="3">
    <source>
        <dbReference type="Proteomes" id="UP000070188"/>
    </source>
</evidence>